<dbReference type="AlphaFoldDB" id="A0A0G3GV34"/>
<keyword evidence="1" id="KW-1133">Transmembrane helix</keyword>
<dbReference type="STRING" id="1050174.CEPID_04070"/>
<feature type="transmembrane region" description="Helical" evidence="1">
    <location>
        <begin position="89"/>
        <end position="111"/>
    </location>
</feature>
<accession>A0A0G3GV34</accession>
<dbReference type="RefSeq" id="WP_047239851.1">
    <property type="nucleotide sequence ID" value="NZ_CP011541.1"/>
</dbReference>
<evidence type="ECO:0000313" key="4">
    <source>
        <dbReference type="Proteomes" id="UP000035368"/>
    </source>
</evidence>
<organism evidence="3 4">
    <name type="scientific">Corynebacterium epidermidicanis</name>
    <dbReference type="NCBI Taxonomy" id="1050174"/>
    <lineage>
        <taxon>Bacteria</taxon>
        <taxon>Bacillati</taxon>
        <taxon>Actinomycetota</taxon>
        <taxon>Actinomycetes</taxon>
        <taxon>Mycobacteriales</taxon>
        <taxon>Corynebacteriaceae</taxon>
        <taxon>Corynebacterium</taxon>
    </lineage>
</organism>
<proteinExistence type="predicted"/>
<name>A0A0G3GV34_9CORY</name>
<keyword evidence="1" id="KW-0812">Transmembrane</keyword>
<dbReference type="PATRIC" id="fig|1050174.4.peg.825"/>
<dbReference type="Proteomes" id="UP000035368">
    <property type="component" value="Chromosome"/>
</dbReference>
<sequence>MLSCDQVRAALSARLDGEPSGLDDALADAHLSGCAECQAWFDQAAHLNRQLAFSSADTSDLVAPDLSANILANLGTEATSRKFVPEQLVLARVLLVVMGMVFLGWGVRHVVTAATPVPFADPAYIALLIDVAAIRMAFGYALFFAAWKPRLAGGMLPIFATVTMFSLGFGMREVFGGSVQPAQVWGWILHIVSVLVLLWAWFATLGFGRVGRSVRSLGARPVPEN</sequence>
<keyword evidence="4" id="KW-1185">Reference proteome</keyword>
<keyword evidence="1" id="KW-0472">Membrane</keyword>
<dbReference type="InterPro" id="IPR027383">
    <property type="entry name" value="Znf_put"/>
</dbReference>
<dbReference type="EMBL" id="CP011541">
    <property type="protein sequence ID" value="AKK02687.1"/>
    <property type="molecule type" value="Genomic_DNA"/>
</dbReference>
<feature type="transmembrane region" description="Helical" evidence="1">
    <location>
        <begin position="184"/>
        <end position="207"/>
    </location>
</feature>
<evidence type="ECO:0000259" key="2">
    <source>
        <dbReference type="Pfam" id="PF13490"/>
    </source>
</evidence>
<dbReference type="OrthoDB" id="5197868at2"/>
<evidence type="ECO:0000256" key="1">
    <source>
        <dbReference type="SAM" id="Phobius"/>
    </source>
</evidence>
<dbReference type="KEGG" id="cei:CEPID_04070"/>
<feature type="transmembrane region" description="Helical" evidence="1">
    <location>
        <begin position="154"/>
        <end position="172"/>
    </location>
</feature>
<gene>
    <name evidence="3" type="ORF">CEPID_04070</name>
</gene>
<feature type="transmembrane region" description="Helical" evidence="1">
    <location>
        <begin position="123"/>
        <end position="147"/>
    </location>
</feature>
<feature type="domain" description="Putative zinc-finger" evidence="2">
    <location>
        <begin position="4"/>
        <end position="38"/>
    </location>
</feature>
<reference evidence="3 4" key="1">
    <citation type="submission" date="2015-05" db="EMBL/GenBank/DDBJ databases">
        <title>Complete genome sequence of Corynebacterium epidermidicanis DSM 45586, isolated from the skin of a dog suffering from pruritus.</title>
        <authorList>
            <person name="Ruckert C."/>
            <person name="Albersmeier A."/>
            <person name="Winkler A."/>
            <person name="Tauch A."/>
        </authorList>
    </citation>
    <scope>NUCLEOTIDE SEQUENCE [LARGE SCALE GENOMIC DNA]</scope>
    <source>
        <strain evidence="3 4">DSM 45586</strain>
    </source>
</reference>
<dbReference type="Pfam" id="PF13490">
    <property type="entry name" value="zf-HC2"/>
    <property type="match status" value="1"/>
</dbReference>
<protein>
    <submittedName>
        <fullName evidence="3">Putative integral membrane protein</fullName>
    </submittedName>
</protein>
<evidence type="ECO:0000313" key="3">
    <source>
        <dbReference type="EMBL" id="AKK02687.1"/>
    </source>
</evidence>